<dbReference type="Proteomes" id="UP000799640">
    <property type="component" value="Unassembled WGS sequence"/>
</dbReference>
<keyword evidence="3" id="KW-1185">Reference proteome</keyword>
<evidence type="ECO:0000313" key="2">
    <source>
        <dbReference type="EMBL" id="KAF2396974.1"/>
    </source>
</evidence>
<dbReference type="PRINTS" id="PR01217">
    <property type="entry name" value="PRICHEXTENSN"/>
</dbReference>
<dbReference type="EMBL" id="ML996705">
    <property type="protein sequence ID" value="KAF2396974.1"/>
    <property type="molecule type" value="Genomic_DNA"/>
</dbReference>
<gene>
    <name evidence="2" type="ORF">EJ06DRAFT_524435</name>
</gene>
<protein>
    <submittedName>
        <fullName evidence="2">Uncharacterized protein</fullName>
    </submittedName>
</protein>
<dbReference type="AlphaFoldDB" id="A0A6G1HM40"/>
<organism evidence="2 3">
    <name type="scientific">Trichodelitschia bisporula</name>
    <dbReference type="NCBI Taxonomy" id="703511"/>
    <lineage>
        <taxon>Eukaryota</taxon>
        <taxon>Fungi</taxon>
        <taxon>Dikarya</taxon>
        <taxon>Ascomycota</taxon>
        <taxon>Pezizomycotina</taxon>
        <taxon>Dothideomycetes</taxon>
        <taxon>Dothideomycetes incertae sedis</taxon>
        <taxon>Phaeotrichales</taxon>
        <taxon>Phaeotrichaceae</taxon>
        <taxon>Trichodelitschia</taxon>
    </lineage>
</organism>
<feature type="region of interest" description="Disordered" evidence="1">
    <location>
        <begin position="1"/>
        <end position="130"/>
    </location>
</feature>
<accession>A0A6G1HM40</accession>
<proteinExistence type="predicted"/>
<sequence>MSEESAPPKANATPEETTNDPDQPHIGKRLKTSIEGSTAAAGRDAENPAGTPKSSKPSPPHPCSRAVSPVNSPSGGPVDPLSQVPRIPSHQPNPSVPGESPNEKEGDAPDVLKTGEPSEPSARRRRSYFSPPPAAAMEAFRNYMGHGAIALAAADTSAPVDTPPPTAIPTFPSVNPPPAPLIPTAADLVPTHWPFTDLLRSRWLYDRPFADAADLLIDAFRLYRAELGYSAKAEETREPFRDYLRRLWRMDEVLHLKWGFGQFRDLKKVAFGGGWSDVRRDVREGDMLARYGEHVVRQLRYFGKLVLGDEEMTELLGPVEEPESEVVMTDQQPVSGSGRVHEPDSKVVMMEPVTTDHEPMKID</sequence>
<evidence type="ECO:0000313" key="3">
    <source>
        <dbReference type="Proteomes" id="UP000799640"/>
    </source>
</evidence>
<evidence type="ECO:0000256" key="1">
    <source>
        <dbReference type="SAM" id="MobiDB-lite"/>
    </source>
</evidence>
<name>A0A6G1HM40_9PEZI</name>
<reference evidence="2" key="1">
    <citation type="journal article" date="2020" name="Stud. Mycol.">
        <title>101 Dothideomycetes genomes: a test case for predicting lifestyles and emergence of pathogens.</title>
        <authorList>
            <person name="Haridas S."/>
            <person name="Albert R."/>
            <person name="Binder M."/>
            <person name="Bloem J."/>
            <person name="Labutti K."/>
            <person name="Salamov A."/>
            <person name="Andreopoulos B."/>
            <person name="Baker S."/>
            <person name="Barry K."/>
            <person name="Bills G."/>
            <person name="Bluhm B."/>
            <person name="Cannon C."/>
            <person name="Castanera R."/>
            <person name="Culley D."/>
            <person name="Daum C."/>
            <person name="Ezra D."/>
            <person name="Gonzalez J."/>
            <person name="Henrissat B."/>
            <person name="Kuo A."/>
            <person name="Liang C."/>
            <person name="Lipzen A."/>
            <person name="Lutzoni F."/>
            <person name="Magnuson J."/>
            <person name="Mondo S."/>
            <person name="Nolan M."/>
            <person name="Ohm R."/>
            <person name="Pangilinan J."/>
            <person name="Park H.-J."/>
            <person name="Ramirez L."/>
            <person name="Alfaro M."/>
            <person name="Sun H."/>
            <person name="Tritt A."/>
            <person name="Yoshinaga Y."/>
            <person name="Zwiers L.-H."/>
            <person name="Turgeon B."/>
            <person name="Goodwin S."/>
            <person name="Spatafora J."/>
            <person name="Crous P."/>
            <person name="Grigoriev I."/>
        </authorList>
    </citation>
    <scope>NUCLEOTIDE SEQUENCE</scope>
    <source>
        <strain evidence="2">CBS 262.69</strain>
    </source>
</reference>